<reference evidence="3" key="1">
    <citation type="journal article" date="2019" name="Int. J. Syst. Evol. Microbiol.">
        <title>The Global Catalogue of Microorganisms (GCM) 10K type strain sequencing project: providing services to taxonomists for standard genome sequencing and annotation.</title>
        <authorList>
            <consortium name="The Broad Institute Genomics Platform"/>
            <consortium name="The Broad Institute Genome Sequencing Center for Infectious Disease"/>
            <person name="Wu L."/>
            <person name="Ma J."/>
        </authorList>
    </citation>
    <scope>NUCLEOTIDE SEQUENCE [LARGE SCALE GENOMIC DNA]</scope>
    <source>
        <strain evidence="3">JCM 17633</strain>
    </source>
</reference>
<evidence type="ECO:0008006" key="4">
    <source>
        <dbReference type="Google" id="ProtNLM"/>
    </source>
</evidence>
<dbReference type="RefSeq" id="WP_344712526.1">
    <property type="nucleotide sequence ID" value="NZ_BAABCB010000005.1"/>
</dbReference>
<sequence length="296" mass="34157">MKKRFTIILLLAFTVSFAQNDSIFSRLQAIYNNGTSFFNIDGYTITSQTLNYPFTEKGLKKVYRKYDIKKNEEKTKDELLPYNNYYVEKADKITESLVQNNSYYFIENHEKRITIIQFSSINKRDKEFERTLIKLIIEDKVPKENYAAMKIDSINFAGRKIKLGTGCNWTNVNTVQCPYYGEMNWSVHKDLEDAKNTVEQQFAITKSRKNGKVISEAIVDIEFEGTETKAKKVIYDFTGLTSVLASMSGGKTLTIFYVATEVRGNYMSCVLSFWNNDTITENGLAPLLEEVMKLKE</sequence>
<keyword evidence="1" id="KW-0732">Signal</keyword>
<evidence type="ECO:0000256" key="1">
    <source>
        <dbReference type="SAM" id="SignalP"/>
    </source>
</evidence>
<feature type="signal peptide" evidence="1">
    <location>
        <begin position="1"/>
        <end position="18"/>
    </location>
</feature>
<keyword evidence="3" id="KW-1185">Reference proteome</keyword>
<evidence type="ECO:0000313" key="3">
    <source>
        <dbReference type="Proteomes" id="UP001501682"/>
    </source>
</evidence>
<accession>A0ABP8CN28</accession>
<proteinExistence type="predicted"/>
<dbReference type="EMBL" id="BAABCB010000005">
    <property type="protein sequence ID" value="GAA4241142.1"/>
    <property type="molecule type" value="Genomic_DNA"/>
</dbReference>
<evidence type="ECO:0000313" key="2">
    <source>
        <dbReference type="EMBL" id="GAA4241142.1"/>
    </source>
</evidence>
<name>A0ABP8CN28_9FLAO</name>
<gene>
    <name evidence="2" type="ORF">GCM10022292_06380</name>
</gene>
<protein>
    <recommendedName>
        <fullName evidence="4">DUF4412 domain-containing protein</fullName>
    </recommendedName>
</protein>
<organism evidence="2 3">
    <name type="scientific">Winogradskyella damuponensis</name>
    <dbReference type="NCBI Taxonomy" id="943939"/>
    <lineage>
        <taxon>Bacteria</taxon>
        <taxon>Pseudomonadati</taxon>
        <taxon>Bacteroidota</taxon>
        <taxon>Flavobacteriia</taxon>
        <taxon>Flavobacteriales</taxon>
        <taxon>Flavobacteriaceae</taxon>
        <taxon>Winogradskyella</taxon>
    </lineage>
</organism>
<feature type="chain" id="PRO_5045086124" description="DUF4412 domain-containing protein" evidence="1">
    <location>
        <begin position="19"/>
        <end position="296"/>
    </location>
</feature>
<dbReference type="Proteomes" id="UP001501682">
    <property type="component" value="Unassembled WGS sequence"/>
</dbReference>
<comment type="caution">
    <text evidence="2">The sequence shown here is derived from an EMBL/GenBank/DDBJ whole genome shotgun (WGS) entry which is preliminary data.</text>
</comment>